<feature type="signal peptide" evidence="1">
    <location>
        <begin position="1"/>
        <end position="17"/>
    </location>
</feature>
<dbReference type="VEuPathDB" id="VectorBase:MDOA015850"/>
<dbReference type="EnsemblMetazoa" id="MDOA015850-RA">
    <property type="protein sequence ID" value="MDOA015850-PA"/>
    <property type="gene ID" value="MDOA015850"/>
</dbReference>
<organism evidence="2">
    <name type="scientific">Musca domestica</name>
    <name type="common">House fly</name>
    <dbReference type="NCBI Taxonomy" id="7370"/>
    <lineage>
        <taxon>Eukaryota</taxon>
        <taxon>Metazoa</taxon>
        <taxon>Ecdysozoa</taxon>
        <taxon>Arthropoda</taxon>
        <taxon>Hexapoda</taxon>
        <taxon>Insecta</taxon>
        <taxon>Pterygota</taxon>
        <taxon>Neoptera</taxon>
        <taxon>Endopterygota</taxon>
        <taxon>Diptera</taxon>
        <taxon>Brachycera</taxon>
        <taxon>Muscomorpha</taxon>
        <taxon>Muscoidea</taxon>
        <taxon>Muscidae</taxon>
        <taxon>Musca</taxon>
    </lineage>
</organism>
<proteinExistence type="predicted"/>
<evidence type="ECO:0000313" key="2">
    <source>
        <dbReference type="EnsemblMetazoa" id="MDOA015850-PA"/>
    </source>
</evidence>
<accession>A0A1I8NIS8</accession>
<dbReference type="AlphaFoldDB" id="A0A1I8NIS8"/>
<dbReference type="SUPFAM" id="SSF54403">
    <property type="entry name" value="Cystatin/monellin"/>
    <property type="match status" value="1"/>
</dbReference>
<keyword evidence="1" id="KW-0732">Signal</keyword>
<sequence>MSIVAILLLVTLTCVAAVPPCLVCQKPLEEIAAGMLNDSLKKLANTDGLTYKLVKINTVSTEVIGGLLYKINVDLIDEENDVKTCFIELLDFKYVTLTMKCPGEKVVVEKLKNK</sequence>
<gene>
    <name evidence="2" type="primary">105262216</name>
</gene>
<evidence type="ECO:0000256" key="1">
    <source>
        <dbReference type="SAM" id="SignalP"/>
    </source>
</evidence>
<dbReference type="InterPro" id="IPR046350">
    <property type="entry name" value="Cystatin_sf"/>
</dbReference>
<evidence type="ECO:0008006" key="3">
    <source>
        <dbReference type="Google" id="ProtNLM"/>
    </source>
</evidence>
<feature type="chain" id="PRO_5044561744" description="Cystatin domain-containing protein" evidence="1">
    <location>
        <begin position="18"/>
        <end position="114"/>
    </location>
</feature>
<protein>
    <recommendedName>
        <fullName evidence="3">Cystatin domain-containing protein</fullName>
    </recommendedName>
</protein>
<name>A0A1I8NIS8_MUSDO</name>
<reference evidence="2" key="1">
    <citation type="submission" date="2020-05" db="UniProtKB">
        <authorList>
            <consortium name="EnsemblMetazoa"/>
        </authorList>
    </citation>
    <scope>IDENTIFICATION</scope>
    <source>
        <strain evidence="2">Aabys</strain>
    </source>
</reference>